<dbReference type="GO" id="GO:0008671">
    <property type="term" value="F:2-dehydro-3-deoxygalactonokinase activity"/>
    <property type="evidence" value="ECO:0007669"/>
    <property type="project" value="InterPro"/>
</dbReference>
<name>A0A1I5LMV7_9HYPH</name>
<accession>A0A1I5LMV7</accession>
<dbReference type="OrthoDB" id="256574at2"/>
<dbReference type="Proteomes" id="UP000199236">
    <property type="component" value="Unassembled WGS sequence"/>
</dbReference>
<dbReference type="Pfam" id="PF05035">
    <property type="entry name" value="DGOK"/>
    <property type="match status" value="1"/>
</dbReference>
<protein>
    <submittedName>
        <fullName evidence="1">2-dehydro-3-deoxygalactonokinase</fullName>
    </submittedName>
</protein>
<organism evidence="1 2">
    <name type="scientific">Cohaesibacter marisflavi</name>
    <dbReference type="NCBI Taxonomy" id="655353"/>
    <lineage>
        <taxon>Bacteria</taxon>
        <taxon>Pseudomonadati</taxon>
        <taxon>Pseudomonadota</taxon>
        <taxon>Alphaproteobacteria</taxon>
        <taxon>Hyphomicrobiales</taxon>
        <taxon>Cohaesibacteraceae</taxon>
    </lineage>
</organism>
<dbReference type="GO" id="GO:0034194">
    <property type="term" value="P:D-galactonate catabolic process"/>
    <property type="evidence" value="ECO:0007669"/>
    <property type="project" value="InterPro"/>
</dbReference>
<keyword evidence="1" id="KW-0808">Transferase</keyword>
<dbReference type="EMBL" id="FOVR01000017">
    <property type="protein sequence ID" value="SFO98552.1"/>
    <property type="molecule type" value="Genomic_DNA"/>
</dbReference>
<keyword evidence="1" id="KW-0418">Kinase</keyword>
<evidence type="ECO:0000313" key="1">
    <source>
        <dbReference type="EMBL" id="SFO98552.1"/>
    </source>
</evidence>
<dbReference type="CDD" id="cd24012">
    <property type="entry name" value="ASKHA_NBD_KDGal-kinase"/>
    <property type="match status" value="1"/>
</dbReference>
<dbReference type="Gene3D" id="3.30.420.310">
    <property type="entry name" value="2-keto-3-deoxy-galactonokinase, C-terminal domain"/>
    <property type="match status" value="1"/>
</dbReference>
<dbReference type="InterPro" id="IPR042257">
    <property type="entry name" value="DGOK_C"/>
</dbReference>
<reference evidence="1 2" key="1">
    <citation type="submission" date="2016-10" db="EMBL/GenBank/DDBJ databases">
        <authorList>
            <person name="de Groot N.N."/>
        </authorList>
    </citation>
    <scope>NUCLEOTIDE SEQUENCE [LARGE SCALE GENOMIC DNA]</scope>
    <source>
        <strain evidence="1 2">CGMCC 1.9157</strain>
    </source>
</reference>
<dbReference type="STRING" id="655353.SAMN04488056_11754"/>
<sequence length="307" mass="33439">MTKKLIIVDWGTTSFRAWLLEAETGTILSEITEGKGMRALHRSEFSAYAKSQLDGWRADSEETIPVYLAGMVGAPQGWQQAPQPPLPMRGEELVRDIVPVADMADTYIIPGVRQSGQPQDADVIRGEEVQIFGAMASLGRQSGLVCLPGTHSKWCEMQEGVFTRFHTSMTGEVYEVMSKHSILGLMADPSADFDSDGFEKGLGQVEGEGGLLNHLFKARARVLYGDLEQSQTASFLSGMLIGAEIRAMRDIYECEGREILLVCADRLAKPYSHALSHLGLSSRHISSKDATLAGVRALAALHGVNSK</sequence>
<proteinExistence type="predicted"/>
<dbReference type="InterPro" id="IPR042258">
    <property type="entry name" value="DGOK_N"/>
</dbReference>
<dbReference type="RefSeq" id="WP_090075333.1">
    <property type="nucleotide sequence ID" value="NZ_FOVR01000017.1"/>
</dbReference>
<evidence type="ECO:0000313" key="2">
    <source>
        <dbReference type="Proteomes" id="UP000199236"/>
    </source>
</evidence>
<dbReference type="AlphaFoldDB" id="A0A1I5LMV7"/>
<keyword evidence="2" id="KW-1185">Reference proteome</keyword>
<dbReference type="InterPro" id="IPR007729">
    <property type="entry name" value="DGOK"/>
</dbReference>
<gene>
    <name evidence="1" type="ORF">SAMN04488056_11754</name>
</gene>
<dbReference type="Gene3D" id="3.30.420.300">
    <property type="entry name" value="2-keto-3-deoxy-galactonokinase, substrate binding domain"/>
    <property type="match status" value="1"/>
</dbReference>